<dbReference type="PANTHER" id="PTHR24567:SF74">
    <property type="entry name" value="HTH-TYPE TRANSCRIPTIONAL REGULATOR ARCR"/>
    <property type="match status" value="1"/>
</dbReference>
<dbReference type="GO" id="GO:0003700">
    <property type="term" value="F:DNA-binding transcription factor activity"/>
    <property type="evidence" value="ECO:0007669"/>
    <property type="project" value="TreeGrafter"/>
</dbReference>
<dbReference type="InterPro" id="IPR050397">
    <property type="entry name" value="Env_Response_Regulators"/>
</dbReference>
<gene>
    <name evidence="5" type="ORF">SAMN04488546_2204</name>
</gene>
<dbReference type="Gene3D" id="1.10.10.10">
    <property type="entry name" value="Winged helix-like DNA-binding domain superfamily/Winged helix DNA-binding domain"/>
    <property type="match status" value="1"/>
</dbReference>
<keyword evidence="2" id="KW-0238">DNA-binding</keyword>
<dbReference type="PROSITE" id="PS50042">
    <property type="entry name" value="CNMP_BINDING_3"/>
    <property type="match status" value="1"/>
</dbReference>
<dbReference type="RefSeq" id="WP_175486474.1">
    <property type="nucleotide sequence ID" value="NZ_FOIE01000004.1"/>
</dbReference>
<feature type="domain" description="Cyclic nucleotide-binding" evidence="4">
    <location>
        <begin position="13"/>
        <end position="114"/>
    </location>
</feature>
<dbReference type="EMBL" id="FOIE01000004">
    <property type="protein sequence ID" value="SET37085.1"/>
    <property type="molecule type" value="Genomic_DNA"/>
</dbReference>
<dbReference type="SUPFAM" id="SSF51206">
    <property type="entry name" value="cAMP-binding domain-like"/>
    <property type="match status" value="1"/>
</dbReference>
<dbReference type="AlphaFoldDB" id="A0A1I0DWQ4"/>
<dbReference type="InterPro" id="IPR000595">
    <property type="entry name" value="cNMP-bd_dom"/>
</dbReference>
<evidence type="ECO:0000256" key="3">
    <source>
        <dbReference type="ARBA" id="ARBA00023163"/>
    </source>
</evidence>
<keyword evidence="6" id="KW-1185">Reference proteome</keyword>
<name>A0A1I0DWQ4_9ACTN</name>
<dbReference type="InterPro" id="IPR036388">
    <property type="entry name" value="WH-like_DNA-bd_sf"/>
</dbReference>
<dbReference type="SUPFAM" id="SSF46785">
    <property type="entry name" value="Winged helix' DNA-binding domain"/>
    <property type="match status" value="1"/>
</dbReference>
<keyword evidence="3" id="KW-0804">Transcription</keyword>
<organism evidence="5 6">
    <name type="scientific">Geodermatophilus poikilotrophus</name>
    <dbReference type="NCBI Taxonomy" id="1333667"/>
    <lineage>
        <taxon>Bacteria</taxon>
        <taxon>Bacillati</taxon>
        <taxon>Actinomycetota</taxon>
        <taxon>Actinomycetes</taxon>
        <taxon>Geodermatophilales</taxon>
        <taxon>Geodermatophilaceae</taxon>
        <taxon>Geodermatophilus</taxon>
    </lineage>
</organism>
<dbReference type="GO" id="GO:0016301">
    <property type="term" value="F:kinase activity"/>
    <property type="evidence" value="ECO:0007669"/>
    <property type="project" value="UniProtKB-KW"/>
</dbReference>
<dbReference type="Proteomes" id="UP000198507">
    <property type="component" value="Unassembled WGS sequence"/>
</dbReference>
<dbReference type="InterPro" id="IPR036390">
    <property type="entry name" value="WH_DNA-bd_sf"/>
</dbReference>
<dbReference type="InterPro" id="IPR018490">
    <property type="entry name" value="cNMP-bd_dom_sf"/>
</dbReference>
<dbReference type="CDD" id="cd00038">
    <property type="entry name" value="CAP_ED"/>
    <property type="match status" value="1"/>
</dbReference>
<dbReference type="GO" id="GO:0005829">
    <property type="term" value="C:cytosol"/>
    <property type="evidence" value="ECO:0007669"/>
    <property type="project" value="TreeGrafter"/>
</dbReference>
<keyword evidence="5" id="KW-0808">Transferase</keyword>
<evidence type="ECO:0000256" key="2">
    <source>
        <dbReference type="ARBA" id="ARBA00023125"/>
    </source>
</evidence>
<dbReference type="PANTHER" id="PTHR24567">
    <property type="entry name" value="CRP FAMILY TRANSCRIPTIONAL REGULATORY PROTEIN"/>
    <property type="match status" value="1"/>
</dbReference>
<dbReference type="GO" id="GO:0003677">
    <property type="term" value="F:DNA binding"/>
    <property type="evidence" value="ECO:0007669"/>
    <property type="project" value="UniProtKB-KW"/>
</dbReference>
<dbReference type="InterPro" id="IPR012318">
    <property type="entry name" value="HTH_CRP"/>
</dbReference>
<evidence type="ECO:0000259" key="4">
    <source>
        <dbReference type="PROSITE" id="PS50042"/>
    </source>
</evidence>
<proteinExistence type="predicted"/>
<dbReference type="SMART" id="SM00100">
    <property type="entry name" value="cNMP"/>
    <property type="match status" value="1"/>
</dbReference>
<dbReference type="Pfam" id="PF13545">
    <property type="entry name" value="HTH_Crp_2"/>
    <property type="match status" value="1"/>
</dbReference>
<sequence length="238" mass="25702">MAIDPGLARRNAVLGGLDEDALAPLLPDLSETPLPAGQVLHEPGQAVNNVYLPLLGVVSVLADLGEDQVVETATIGREGMVGISVYLGADAPTERSLVQVPGRALSMTAEDFREHIADVDGPLATMLRRSAQALFTHVSRNAACNRVHTARQRAARWLLTTADRMDSPRFELTQHFLAQMLAVRRTSVSEVAQSLAEDGCITYTRGLITIIDRPRLQSHACTCYEAIRRATDAALAAR</sequence>
<evidence type="ECO:0000313" key="6">
    <source>
        <dbReference type="Proteomes" id="UP000198507"/>
    </source>
</evidence>
<dbReference type="Gene3D" id="2.60.120.10">
    <property type="entry name" value="Jelly Rolls"/>
    <property type="match status" value="1"/>
</dbReference>
<dbReference type="InterPro" id="IPR014710">
    <property type="entry name" value="RmlC-like_jellyroll"/>
</dbReference>
<protein>
    <submittedName>
        <fullName evidence="5">cAMP-binding domain of CRP or a regulatory subunit of cAMP-dependent protein kinases</fullName>
    </submittedName>
</protein>
<evidence type="ECO:0000256" key="1">
    <source>
        <dbReference type="ARBA" id="ARBA00023015"/>
    </source>
</evidence>
<keyword evidence="5" id="KW-0418">Kinase</keyword>
<evidence type="ECO:0000313" key="5">
    <source>
        <dbReference type="EMBL" id="SET37085.1"/>
    </source>
</evidence>
<reference evidence="6" key="1">
    <citation type="submission" date="2016-10" db="EMBL/GenBank/DDBJ databases">
        <authorList>
            <person name="Varghese N."/>
            <person name="Submissions S."/>
        </authorList>
    </citation>
    <scope>NUCLEOTIDE SEQUENCE [LARGE SCALE GENOMIC DNA]</scope>
    <source>
        <strain evidence="6">DSM 44209</strain>
    </source>
</reference>
<accession>A0A1I0DWQ4</accession>
<keyword evidence="1" id="KW-0805">Transcription regulation</keyword>